<evidence type="ECO:0000256" key="1">
    <source>
        <dbReference type="ARBA" id="ARBA00022490"/>
    </source>
</evidence>
<dbReference type="EC" id="2.1.1.-" evidence="6"/>
<dbReference type="PATRIC" id="fig|42094.4.peg.320"/>
<reference evidence="8 9" key="1">
    <citation type="journal article" date="2015" name="Genome Announc.">
        <title>Genome Sequence of Ureaplasma diversum Strain ATCC 49782.</title>
        <authorList>
            <person name="Marques L.M."/>
            <person name="Guimaraes A.M."/>
            <person name="Martins H.B."/>
            <person name="Rezende I.S."/>
            <person name="Barbosa M.S."/>
            <person name="Campos G.B."/>
            <person name="do Nascimento N.C."/>
            <person name="Dos Santos A.P."/>
            <person name="Amorim A.T."/>
            <person name="Santos V.M."/>
            <person name="Messick J.B."/>
            <person name="Timenetsky J."/>
        </authorList>
    </citation>
    <scope>NUCLEOTIDE SEQUENCE [LARGE SCALE GENOMIC DNA]</scope>
    <source>
        <strain evidence="8 9">ATCC 49782</strain>
    </source>
</reference>
<comment type="caution">
    <text evidence="6">Lacks conserved residue(s) required for the propagation of feature annotation.</text>
</comment>
<dbReference type="Pfam" id="PF02527">
    <property type="entry name" value="GidB"/>
    <property type="match status" value="1"/>
</dbReference>
<evidence type="ECO:0000256" key="7">
    <source>
        <dbReference type="SAM" id="Coils"/>
    </source>
</evidence>
<dbReference type="GO" id="GO:0070043">
    <property type="term" value="F:rRNA (guanine-N7-)-methyltransferase activity"/>
    <property type="evidence" value="ECO:0007669"/>
    <property type="project" value="UniProtKB-UniRule"/>
</dbReference>
<feature type="binding site" evidence="6">
    <location>
        <begin position="129"/>
        <end position="130"/>
    </location>
    <ligand>
        <name>S-adenosyl-L-methionine</name>
        <dbReference type="ChEBI" id="CHEBI:59789"/>
    </ligand>
</feature>
<evidence type="ECO:0000313" key="8">
    <source>
        <dbReference type="EMBL" id="AJQ45305.1"/>
    </source>
</evidence>
<dbReference type="AlphaFoldDB" id="A0A0C5S1Q1"/>
<comment type="function">
    <text evidence="6">Specifically methylates the N7 position of a guanine in 16S rRNA.</text>
</comment>
<comment type="subcellular location">
    <subcellularLocation>
        <location evidence="6">Cytoplasm</location>
    </subcellularLocation>
</comment>
<dbReference type="SUPFAM" id="SSF53335">
    <property type="entry name" value="S-adenosyl-L-methionine-dependent methyltransferases"/>
    <property type="match status" value="1"/>
</dbReference>
<dbReference type="RefSeq" id="WP_208895230.1">
    <property type="nucleotide sequence ID" value="NZ_CP009770.1"/>
</dbReference>
<dbReference type="InterPro" id="IPR029063">
    <property type="entry name" value="SAM-dependent_MTases_sf"/>
</dbReference>
<name>A0A0C5S1Q1_9BACT</name>
<organism evidence="8 9">
    <name type="scientific">Ureaplasma diversum</name>
    <dbReference type="NCBI Taxonomy" id="42094"/>
    <lineage>
        <taxon>Bacteria</taxon>
        <taxon>Bacillati</taxon>
        <taxon>Mycoplasmatota</taxon>
        <taxon>Mycoplasmoidales</taxon>
        <taxon>Mycoplasmoidaceae</taxon>
        <taxon>Ureaplasma</taxon>
    </lineage>
</organism>
<sequence>MNKTNFVIELKKHFSFVDENMINLIEQYKNLVQEYNQQFNLTRLDDDSLIYEQFILDSLIPYKDLNWKNQQLSLIDIGTGSGIPGILLKIVFPSLKVVLLEANSKKCSFLNIVINALNLSDIEVWNMRAEELSSKMRESFDIATSRAVASLYKILEISSPFVKVGGYLVQPKGLNLESEQQIATNTINILGLEQVNLLEYKVTNHTHKVVIYQKQKVTDLAYPRSWSLISKKPL</sequence>
<dbReference type="EMBL" id="CP009770">
    <property type="protein sequence ID" value="AJQ45305.1"/>
    <property type="molecule type" value="Genomic_DNA"/>
</dbReference>
<keyword evidence="3 6" id="KW-0489">Methyltransferase</keyword>
<comment type="similarity">
    <text evidence="6">Belongs to the methyltransferase superfamily. RNA methyltransferase RsmG family.</text>
</comment>
<keyword evidence="5 6" id="KW-0949">S-adenosyl-L-methionine</keyword>
<dbReference type="HOGENOM" id="CLU_065341_0_1_14"/>
<dbReference type="HAMAP" id="MF_00074">
    <property type="entry name" value="16SrRNA_methyltr_G"/>
    <property type="match status" value="1"/>
</dbReference>
<dbReference type="NCBIfam" id="TIGR00138">
    <property type="entry name" value="rsmG_gidB"/>
    <property type="match status" value="1"/>
</dbReference>
<dbReference type="GO" id="GO:0005829">
    <property type="term" value="C:cytosol"/>
    <property type="evidence" value="ECO:0007669"/>
    <property type="project" value="TreeGrafter"/>
</dbReference>
<dbReference type="STRING" id="42094.JM47_01640"/>
<evidence type="ECO:0000313" key="9">
    <source>
        <dbReference type="Proteomes" id="UP000032261"/>
    </source>
</evidence>
<keyword evidence="4 6" id="KW-0808">Transferase</keyword>
<protein>
    <recommendedName>
        <fullName evidence="6">Ribosomal RNA small subunit methyltransferase G</fullName>
        <ecNumber evidence="6">2.1.1.-</ecNumber>
    </recommendedName>
    <alternativeName>
        <fullName evidence="6">16S rRNA 7-methylguanosine methyltransferase</fullName>
        <shortName evidence="6">16S rRNA m7G methyltransferase</shortName>
    </alternativeName>
</protein>
<dbReference type="PANTHER" id="PTHR31760:SF0">
    <property type="entry name" value="S-ADENOSYL-L-METHIONINE-DEPENDENT METHYLTRANSFERASES SUPERFAMILY PROTEIN"/>
    <property type="match status" value="1"/>
</dbReference>
<keyword evidence="2 6" id="KW-0698">rRNA processing</keyword>
<dbReference type="CDD" id="cd02440">
    <property type="entry name" value="AdoMet_MTases"/>
    <property type="match status" value="1"/>
</dbReference>
<keyword evidence="7" id="KW-0175">Coiled coil</keyword>
<accession>A0A0C5S1Q1</accession>
<evidence type="ECO:0000256" key="6">
    <source>
        <dbReference type="HAMAP-Rule" id="MF_00074"/>
    </source>
</evidence>
<keyword evidence="1 6" id="KW-0963">Cytoplasm</keyword>
<evidence type="ECO:0000256" key="3">
    <source>
        <dbReference type="ARBA" id="ARBA00022603"/>
    </source>
</evidence>
<evidence type="ECO:0000256" key="4">
    <source>
        <dbReference type="ARBA" id="ARBA00022679"/>
    </source>
</evidence>
<dbReference type="Proteomes" id="UP000032261">
    <property type="component" value="Chromosome"/>
</dbReference>
<feature type="binding site" evidence="6">
    <location>
        <position position="146"/>
    </location>
    <ligand>
        <name>S-adenosyl-L-methionine</name>
        <dbReference type="ChEBI" id="CHEBI:59789"/>
    </ligand>
</feature>
<feature type="coiled-coil region" evidence="7">
    <location>
        <begin position="18"/>
        <end position="45"/>
    </location>
</feature>
<dbReference type="PANTHER" id="PTHR31760">
    <property type="entry name" value="S-ADENOSYL-L-METHIONINE-DEPENDENT METHYLTRANSFERASES SUPERFAMILY PROTEIN"/>
    <property type="match status" value="1"/>
</dbReference>
<proteinExistence type="inferred from homology"/>
<evidence type="ECO:0000256" key="2">
    <source>
        <dbReference type="ARBA" id="ARBA00022552"/>
    </source>
</evidence>
<feature type="binding site" evidence="6">
    <location>
        <position position="78"/>
    </location>
    <ligand>
        <name>S-adenosyl-L-methionine</name>
        <dbReference type="ChEBI" id="CHEBI:59789"/>
    </ligand>
</feature>
<dbReference type="PIRSF" id="PIRSF003078">
    <property type="entry name" value="GidB"/>
    <property type="match status" value="1"/>
</dbReference>
<dbReference type="InterPro" id="IPR003682">
    <property type="entry name" value="rRNA_ssu_MeTfrase_G"/>
</dbReference>
<gene>
    <name evidence="6" type="primary">rsmG</name>
    <name evidence="8" type="ORF">JM47_01640</name>
</gene>
<dbReference type="Gene3D" id="3.40.50.150">
    <property type="entry name" value="Vaccinia Virus protein VP39"/>
    <property type="match status" value="1"/>
</dbReference>
<evidence type="ECO:0000256" key="5">
    <source>
        <dbReference type="ARBA" id="ARBA00022691"/>
    </source>
</evidence>
<dbReference type="KEGG" id="ude:JM47_01640"/>